<comment type="caution">
    <text evidence="8">The sequence shown here is derived from an EMBL/GenBank/DDBJ whole genome shotgun (WGS) entry which is preliminary data.</text>
</comment>
<evidence type="ECO:0000256" key="5">
    <source>
        <dbReference type="ARBA" id="ARBA00023152"/>
    </source>
</evidence>
<comment type="similarity">
    <text evidence="2">Belongs to the archaeal-type GPI family.</text>
</comment>
<organism evidence="8 9">
    <name type="scientific">Candidatus Aquicultor secundus</name>
    <dbReference type="NCBI Taxonomy" id="1973895"/>
    <lineage>
        <taxon>Bacteria</taxon>
        <taxon>Bacillati</taxon>
        <taxon>Actinomycetota</taxon>
        <taxon>Candidatus Aquicultoria</taxon>
        <taxon>Candidatus Aquicultorales</taxon>
        <taxon>Candidatus Aquicultoraceae</taxon>
        <taxon>Candidatus Aquicultor</taxon>
    </lineage>
</organism>
<evidence type="ECO:0000256" key="6">
    <source>
        <dbReference type="ARBA" id="ARBA00029321"/>
    </source>
</evidence>
<comment type="pathway">
    <text evidence="1">Carbohydrate degradation; glycolysis; D-glyceraldehyde 3-phosphate and glycerone phosphate from D-glucose: step 2/4.</text>
</comment>
<evidence type="ECO:0000256" key="3">
    <source>
        <dbReference type="ARBA" id="ARBA00011952"/>
    </source>
</evidence>
<evidence type="ECO:0000256" key="1">
    <source>
        <dbReference type="ARBA" id="ARBA00004926"/>
    </source>
</evidence>
<dbReference type="Proteomes" id="UP000230956">
    <property type="component" value="Unassembled WGS sequence"/>
</dbReference>
<evidence type="ECO:0000256" key="2">
    <source>
        <dbReference type="ARBA" id="ARBA00006542"/>
    </source>
</evidence>
<dbReference type="EC" id="5.3.1.9" evidence="3"/>
<dbReference type="Gene3D" id="2.60.120.10">
    <property type="entry name" value="Jelly Rolls"/>
    <property type="match status" value="1"/>
</dbReference>
<evidence type="ECO:0000313" key="9">
    <source>
        <dbReference type="Proteomes" id="UP000230956"/>
    </source>
</evidence>
<comment type="catalytic activity">
    <reaction evidence="6">
        <text>alpha-D-glucose 6-phosphate = beta-D-fructose 6-phosphate</text>
        <dbReference type="Rhea" id="RHEA:11816"/>
        <dbReference type="ChEBI" id="CHEBI:57634"/>
        <dbReference type="ChEBI" id="CHEBI:58225"/>
        <dbReference type="EC" id="5.3.1.9"/>
    </reaction>
</comment>
<feature type="domain" description="Glucose-6-phosphate isomerase prokaryote" evidence="7">
    <location>
        <begin position="56"/>
        <end position="208"/>
    </location>
</feature>
<dbReference type="CDD" id="cd02218">
    <property type="entry name" value="cupin_PGI"/>
    <property type="match status" value="1"/>
</dbReference>
<dbReference type="UniPathway" id="UPA00109">
    <property type="reaction ID" value="UER00181"/>
</dbReference>
<reference evidence="9" key="1">
    <citation type="submission" date="2017-09" db="EMBL/GenBank/DDBJ databases">
        <title>Depth-based differentiation of microbial function through sediment-hosted aquifers and enrichment of novel symbionts in the deep terrestrial subsurface.</title>
        <authorList>
            <person name="Probst A.J."/>
            <person name="Ladd B."/>
            <person name="Jarett J.K."/>
            <person name="Geller-Mcgrath D.E."/>
            <person name="Sieber C.M.K."/>
            <person name="Emerson J.B."/>
            <person name="Anantharaman K."/>
            <person name="Thomas B.C."/>
            <person name="Malmstrom R."/>
            <person name="Stieglmeier M."/>
            <person name="Klingl A."/>
            <person name="Woyke T."/>
            <person name="Ryan C.M."/>
            <person name="Banfield J.F."/>
        </authorList>
    </citation>
    <scope>NUCLEOTIDE SEQUENCE [LARGE SCALE GENOMIC DNA]</scope>
</reference>
<dbReference type="GO" id="GO:0004347">
    <property type="term" value="F:glucose-6-phosphate isomerase activity"/>
    <property type="evidence" value="ECO:0007669"/>
    <property type="project" value="UniProtKB-EC"/>
</dbReference>
<accession>A0A2M7T743</accession>
<dbReference type="Pfam" id="PF06560">
    <property type="entry name" value="GPI"/>
    <property type="match status" value="1"/>
</dbReference>
<evidence type="ECO:0000256" key="4">
    <source>
        <dbReference type="ARBA" id="ARBA00022432"/>
    </source>
</evidence>
<name>A0A2M7T743_9ACTN</name>
<keyword evidence="4" id="KW-0312">Gluconeogenesis</keyword>
<keyword evidence="8" id="KW-0413">Isomerase</keyword>
<gene>
    <name evidence="8" type="ORF">COY37_07220</name>
</gene>
<dbReference type="AlphaFoldDB" id="A0A2M7T743"/>
<dbReference type="SUPFAM" id="SSF51182">
    <property type="entry name" value="RmlC-like cupins"/>
    <property type="match status" value="1"/>
</dbReference>
<sequence>MEEWILLKLDTVSGLPLQLKDARLVFEGGLPEVKPDVRHLAALEVVLAPNSLLRGPEEVYFMYRDVGRPDDKSMFRQRNYRYDITTLQPGMVGRERVKTVGHYHPHIPGANVTYPEVYEVISGRAHYICQKVDVNKVLEFFVVEALPGQKVVIPPGYGHITINPGDEPLVMSNVTADGFKSIYKPLEELHGGAYYELEDFSWEKNENYVELSVPKWAQANEVPEFGLTEARPLYISITENPDKFDYLLNPQNYLDVFSSALKMTGNLLG</sequence>
<protein>
    <recommendedName>
        <fullName evidence="3">glucose-6-phosphate isomerase</fullName>
        <ecNumber evidence="3">5.3.1.9</ecNumber>
    </recommendedName>
</protein>
<evidence type="ECO:0000313" key="8">
    <source>
        <dbReference type="EMBL" id="PIZ37514.1"/>
    </source>
</evidence>
<evidence type="ECO:0000259" key="7">
    <source>
        <dbReference type="Pfam" id="PF06560"/>
    </source>
</evidence>
<proteinExistence type="inferred from homology"/>
<dbReference type="EMBL" id="PFNG01000169">
    <property type="protein sequence ID" value="PIZ37514.1"/>
    <property type="molecule type" value="Genomic_DNA"/>
</dbReference>
<dbReference type="GO" id="GO:0006096">
    <property type="term" value="P:glycolytic process"/>
    <property type="evidence" value="ECO:0007669"/>
    <property type="project" value="UniProtKB-UniPathway"/>
</dbReference>
<dbReference type="InterPro" id="IPR011051">
    <property type="entry name" value="RmlC_Cupin_sf"/>
</dbReference>
<dbReference type="GO" id="GO:0006094">
    <property type="term" value="P:gluconeogenesis"/>
    <property type="evidence" value="ECO:0007669"/>
    <property type="project" value="UniProtKB-KW"/>
</dbReference>
<dbReference type="InterPro" id="IPR010551">
    <property type="entry name" value="G6P_isomerase_prok"/>
</dbReference>
<keyword evidence="5" id="KW-0324">Glycolysis</keyword>
<dbReference type="InterPro" id="IPR014710">
    <property type="entry name" value="RmlC-like_jellyroll"/>
</dbReference>
<dbReference type="GO" id="GO:0005737">
    <property type="term" value="C:cytoplasm"/>
    <property type="evidence" value="ECO:0007669"/>
    <property type="project" value="InterPro"/>
</dbReference>